<comment type="similarity">
    <text evidence="1 2">Belongs to the enoyl-CoA hydratase/isomerase family.</text>
</comment>
<name>A0ABQ2VP14_9ACTN</name>
<protein>
    <submittedName>
        <fullName evidence="3">Enoyl-CoA hydratase</fullName>
    </submittedName>
</protein>
<dbReference type="PANTHER" id="PTHR11941:SF54">
    <property type="entry name" value="ENOYL-COA HYDRATASE, MITOCHONDRIAL"/>
    <property type="match status" value="1"/>
</dbReference>
<keyword evidence="4" id="KW-1185">Reference proteome</keyword>
<dbReference type="Pfam" id="PF00378">
    <property type="entry name" value="ECH_1"/>
    <property type="match status" value="1"/>
</dbReference>
<sequence>MGNWSVEQHGGVAKLTFTRPPRNFLDFASMAELGDRLEKLAEQSAQAKVVMLTGGVDGCFVAGGDLADLQRAGRGEAPEGIPSWLRLTGLLRDMPQPTVAAVDGRAFGGGNELALACQLRIGSERARLGLPEVTVGIIPGGGGSQRLPRLIGPGVAAEAVLRGRIFSAAEAQRLGWLNAVLPADGFVDAAVAWCQEMADLPSAALFAAKKVLVQGLELPLEQGIKLETAEFLNIVGTSPELDEAIRRLSQ</sequence>
<dbReference type="PROSITE" id="PS00166">
    <property type="entry name" value="ENOYL_COA_HYDRATASE"/>
    <property type="match status" value="1"/>
</dbReference>
<organism evidence="3 4">
    <name type="scientific">Streptomyces albospinus</name>
    <dbReference type="NCBI Taxonomy" id="285515"/>
    <lineage>
        <taxon>Bacteria</taxon>
        <taxon>Bacillati</taxon>
        <taxon>Actinomycetota</taxon>
        <taxon>Actinomycetes</taxon>
        <taxon>Kitasatosporales</taxon>
        <taxon>Streptomycetaceae</taxon>
        <taxon>Streptomyces</taxon>
    </lineage>
</organism>
<evidence type="ECO:0000256" key="2">
    <source>
        <dbReference type="RuleBase" id="RU003707"/>
    </source>
</evidence>
<reference evidence="4" key="1">
    <citation type="journal article" date="2019" name="Int. J. Syst. Evol. Microbiol.">
        <title>The Global Catalogue of Microorganisms (GCM) 10K type strain sequencing project: providing services to taxonomists for standard genome sequencing and annotation.</title>
        <authorList>
            <consortium name="The Broad Institute Genomics Platform"/>
            <consortium name="The Broad Institute Genome Sequencing Center for Infectious Disease"/>
            <person name="Wu L."/>
            <person name="Ma J."/>
        </authorList>
    </citation>
    <scope>NUCLEOTIDE SEQUENCE [LARGE SCALE GENOMIC DNA]</scope>
    <source>
        <strain evidence="4">JCM 3399</strain>
    </source>
</reference>
<gene>
    <name evidence="3" type="ORF">GCM10010211_76170</name>
</gene>
<dbReference type="EMBL" id="BMRP01000056">
    <property type="protein sequence ID" value="GGU97662.1"/>
    <property type="molecule type" value="Genomic_DNA"/>
</dbReference>
<accession>A0ABQ2VP14</accession>
<dbReference type="Gene3D" id="3.90.226.10">
    <property type="entry name" value="2-enoyl-CoA Hydratase, Chain A, domain 1"/>
    <property type="match status" value="1"/>
</dbReference>
<comment type="caution">
    <text evidence="3">The sequence shown here is derived from an EMBL/GenBank/DDBJ whole genome shotgun (WGS) entry which is preliminary data.</text>
</comment>
<evidence type="ECO:0000256" key="1">
    <source>
        <dbReference type="ARBA" id="ARBA00005254"/>
    </source>
</evidence>
<dbReference type="RefSeq" id="WP_189307985.1">
    <property type="nucleotide sequence ID" value="NZ_BMRP01000056.1"/>
</dbReference>
<dbReference type="InterPro" id="IPR018376">
    <property type="entry name" value="Enoyl-CoA_hyd/isom_CS"/>
</dbReference>
<dbReference type="InterPro" id="IPR029045">
    <property type="entry name" value="ClpP/crotonase-like_dom_sf"/>
</dbReference>
<dbReference type="Proteomes" id="UP000654471">
    <property type="component" value="Unassembled WGS sequence"/>
</dbReference>
<evidence type="ECO:0000313" key="4">
    <source>
        <dbReference type="Proteomes" id="UP000654471"/>
    </source>
</evidence>
<evidence type="ECO:0000313" key="3">
    <source>
        <dbReference type="EMBL" id="GGU97662.1"/>
    </source>
</evidence>
<dbReference type="SUPFAM" id="SSF52096">
    <property type="entry name" value="ClpP/crotonase"/>
    <property type="match status" value="1"/>
</dbReference>
<dbReference type="PANTHER" id="PTHR11941">
    <property type="entry name" value="ENOYL-COA HYDRATASE-RELATED"/>
    <property type="match status" value="1"/>
</dbReference>
<dbReference type="CDD" id="cd06558">
    <property type="entry name" value="crotonase-like"/>
    <property type="match status" value="1"/>
</dbReference>
<proteinExistence type="inferred from homology"/>
<dbReference type="InterPro" id="IPR001753">
    <property type="entry name" value="Enoyl-CoA_hydra/iso"/>
</dbReference>